<sequence length="941" mass="103147">MILASRAPAIANLLRCTYYWLAVEMYSSGVPAPPRLRGLAQPKLLFAFLAVERPVHQPTANPFLKLKHILQPSNTELQSSQPRDFEWGLFKIIIQRPLCLFNRSSLSRKIIVGISYRLDNGRNQRRARQPRINLSTGDIASRVPPRQPKVNRKDERESKGGLREIFTRNKVQKEKSQILPVAEETPRSGIFERSTKAIAEAKLRRGLSIKKLQSRTGAESTVSATPVPATTGQPTSRPSRLTLRTRSVMEVKTPSKSSSAGHKSSKYGTKYPPRLPTRTSPAWDPPPLFQAYPQAVKHAQLSAISLSTDAILGLRSHHKRNNRLTRDLAKTTSNEPSRTAARKTEKATSKHRNQLSDAISKAEWTQKIFVLVTSGYLVQYSGDGSFDRLPEKMMQLGKDSVAFASDVIPGKHWVLQISQAMDSDGTPTSAQRSLLSRLTFRRADYKRAVTSMLLVLDSAEDMHSWLALLRREIESLGGKKHGNETGKPTADDRVMQLRAQPSHRYLTQQNPDQISDPPTPHSQTPNPQPWDKDRDDELQSKYEDAASTLKDSLFSSARPSTGHMSVSGSVTSSDVRDSTTRLSYMSSGQQTLVTSQSSTPATSPIRERSSFDKIISSATAEARPLTPNAAVLNERRRSIRTVQVPVSELQAKHRPSILGGPAVLEEAVNITPTDMAPSPVTHAKPSVDTTPPRSPAAPSPQAAAHRPKNRSSLVFLSGPESSLIKFNKPRRYSSVQNLREISEIQPPFDFGPPLRPAPVPHAPLSTPLPSSPSSSQSSGMNSSTIEISPTQVPTTIRPQSRARLETTSPVPAPVLGNTETKFERPKSIRVDTSLSNFRSSSISSCPPSRSQGSFSPPPSVRPFSAQGTYPTRPGRHATPPASLMSPLLQRVTEEDKSAKHQRGTPTLVNGPPPAPPPECALPPIPLPGSADPRVRLGARGH</sequence>
<feature type="compositionally biased region" description="Basic and acidic residues" evidence="1">
    <location>
        <begin position="151"/>
        <end position="162"/>
    </location>
</feature>
<keyword evidence="3" id="KW-1185">Reference proteome</keyword>
<dbReference type="HOGENOM" id="CLU_009124_1_0_1"/>
<feature type="compositionally biased region" description="Pro residues" evidence="1">
    <location>
        <begin position="910"/>
        <end position="926"/>
    </location>
</feature>
<feature type="region of interest" description="Disordered" evidence="1">
    <location>
        <begin position="122"/>
        <end position="162"/>
    </location>
</feature>
<name>K1XS07_MARBU</name>
<feature type="compositionally biased region" description="Polar residues" evidence="1">
    <location>
        <begin position="784"/>
        <end position="798"/>
    </location>
</feature>
<feature type="compositionally biased region" description="Polar residues" evidence="1">
    <location>
        <begin position="584"/>
        <end position="602"/>
    </location>
</feature>
<feature type="region of interest" description="Disordered" evidence="1">
    <location>
        <begin position="746"/>
        <end position="941"/>
    </location>
</feature>
<dbReference type="eggNOG" id="ENOG502S0S8">
    <property type="taxonomic scope" value="Eukaryota"/>
</dbReference>
<feature type="region of interest" description="Disordered" evidence="1">
    <location>
        <begin position="321"/>
        <end position="354"/>
    </location>
</feature>
<evidence type="ECO:0000313" key="2">
    <source>
        <dbReference type="EMBL" id="EKD15374.1"/>
    </source>
</evidence>
<dbReference type="InParanoid" id="K1XS07"/>
<feature type="region of interest" description="Disordered" evidence="1">
    <location>
        <begin position="508"/>
        <end position="537"/>
    </location>
</feature>
<feature type="compositionally biased region" description="Low complexity" evidence="1">
    <location>
        <begin position="833"/>
        <end position="854"/>
    </location>
</feature>
<dbReference type="Proteomes" id="UP000006753">
    <property type="component" value="Unassembled WGS sequence"/>
</dbReference>
<dbReference type="AlphaFoldDB" id="K1XS07"/>
<dbReference type="OrthoDB" id="1749473at2759"/>
<organism evidence="2 3">
    <name type="scientific">Marssonina brunnea f. sp. multigermtubi (strain MB_m1)</name>
    <name type="common">Marssonina leaf spot fungus</name>
    <dbReference type="NCBI Taxonomy" id="1072389"/>
    <lineage>
        <taxon>Eukaryota</taxon>
        <taxon>Fungi</taxon>
        <taxon>Dikarya</taxon>
        <taxon>Ascomycota</taxon>
        <taxon>Pezizomycotina</taxon>
        <taxon>Leotiomycetes</taxon>
        <taxon>Helotiales</taxon>
        <taxon>Drepanopezizaceae</taxon>
        <taxon>Drepanopeziza</taxon>
    </lineage>
</organism>
<feature type="compositionally biased region" description="Pro residues" evidence="1">
    <location>
        <begin position="749"/>
        <end position="761"/>
    </location>
</feature>
<feature type="compositionally biased region" description="Low complexity" evidence="1">
    <location>
        <begin position="762"/>
        <end position="783"/>
    </location>
</feature>
<protein>
    <submittedName>
        <fullName evidence="2">Peptidase family m20 m25 m40 protein</fullName>
    </submittedName>
</protein>
<accession>K1XS07</accession>
<feature type="region of interest" description="Disordered" evidence="1">
    <location>
        <begin position="552"/>
        <end position="605"/>
    </location>
</feature>
<evidence type="ECO:0000256" key="1">
    <source>
        <dbReference type="SAM" id="MobiDB-lite"/>
    </source>
</evidence>
<dbReference type="EMBL" id="JH921442">
    <property type="protein sequence ID" value="EKD15374.1"/>
    <property type="molecule type" value="Genomic_DNA"/>
</dbReference>
<dbReference type="STRING" id="1072389.K1XS07"/>
<feature type="compositionally biased region" description="Low complexity" evidence="1">
    <location>
        <begin position="234"/>
        <end position="246"/>
    </location>
</feature>
<reference evidence="2 3" key="1">
    <citation type="journal article" date="2012" name="BMC Genomics">
        <title>Sequencing the genome of Marssonina brunnea reveals fungus-poplar co-evolution.</title>
        <authorList>
            <person name="Zhu S."/>
            <person name="Cao Y.-Z."/>
            <person name="Jiang C."/>
            <person name="Tan B.-Y."/>
            <person name="Wang Z."/>
            <person name="Feng S."/>
            <person name="Zhang L."/>
            <person name="Su X.-H."/>
            <person name="Brejova B."/>
            <person name="Vinar T."/>
            <person name="Xu M."/>
            <person name="Wang M.-X."/>
            <person name="Zhang S.-G."/>
            <person name="Huang M.-R."/>
            <person name="Wu R."/>
            <person name="Zhou Y."/>
        </authorList>
    </citation>
    <scope>NUCLEOTIDE SEQUENCE [LARGE SCALE GENOMIC DNA]</scope>
    <source>
        <strain evidence="2 3">MB_m1</strain>
    </source>
</reference>
<feature type="compositionally biased region" description="Low complexity" evidence="1">
    <location>
        <begin position="560"/>
        <end position="573"/>
    </location>
</feature>
<dbReference type="OMA" id="KMMQLGK"/>
<proteinExistence type="predicted"/>
<gene>
    <name evidence="2" type="ORF">MBM_06590</name>
</gene>
<feature type="region of interest" description="Disordered" evidence="1">
    <location>
        <begin position="673"/>
        <end position="709"/>
    </location>
</feature>
<feature type="region of interest" description="Disordered" evidence="1">
    <location>
        <begin position="212"/>
        <end position="276"/>
    </location>
</feature>
<feature type="compositionally biased region" description="Polar residues" evidence="1">
    <location>
        <begin position="214"/>
        <end position="233"/>
    </location>
</feature>
<evidence type="ECO:0000313" key="3">
    <source>
        <dbReference type="Proteomes" id="UP000006753"/>
    </source>
</evidence>
<feature type="compositionally biased region" description="Basic and acidic residues" evidence="1">
    <location>
        <begin position="820"/>
        <end position="829"/>
    </location>
</feature>
<dbReference type="KEGG" id="mbe:MBM_06590"/>